<evidence type="ECO:0000313" key="8">
    <source>
        <dbReference type="Proteomes" id="UP000033220"/>
    </source>
</evidence>
<dbReference type="STRING" id="1150469.RSPPHO_00349"/>
<feature type="domain" description="Methyl-accepting transducer" evidence="5">
    <location>
        <begin position="434"/>
        <end position="663"/>
    </location>
</feature>
<dbReference type="GO" id="GO:0007165">
    <property type="term" value="P:signal transduction"/>
    <property type="evidence" value="ECO:0007669"/>
    <property type="project" value="UniProtKB-KW"/>
</dbReference>
<dbReference type="Gene3D" id="6.10.340.10">
    <property type="match status" value="1"/>
</dbReference>
<keyword evidence="8" id="KW-1185">Reference proteome</keyword>
<proteinExistence type="inferred from homology"/>
<dbReference type="SMART" id="SM00283">
    <property type="entry name" value="MA"/>
    <property type="match status" value="1"/>
</dbReference>
<dbReference type="PROSITE" id="PS50885">
    <property type="entry name" value="HAMP"/>
    <property type="match status" value="1"/>
</dbReference>
<accession>H6SN99</accession>
<dbReference type="HOGENOM" id="CLU_000445_107_27_5"/>
<dbReference type="KEGG" id="rpm:RSPPHO_00349"/>
<evidence type="ECO:0000313" key="7">
    <source>
        <dbReference type="EMBL" id="CCG06975.1"/>
    </source>
</evidence>
<keyword evidence="4" id="KW-0812">Transmembrane</keyword>
<comment type="similarity">
    <text evidence="2">Belongs to the methyl-accepting chemotaxis (MCP) protein family.</text>
</comment>
<dbReference type="PANTHER" id="PTHR32089:SF112">
    <property type="entry name" value="LYSOZYME-LIKE PROTEIN-RELATED"/>
    <property type="match status" value="1"/>
</dbReference>
<dbReference type="EMBL" id="HE663493">
    <property type="protein sequence ID" value="CCG06975.1"/>
    <property type="molecule type" value="Genomic_DNA"/>
</dbReference>
<evidence type="ECO:0000256" key="1">
    <source>
        <dbReference type="ARBA" id="ARBA00023224"/>
    </source>
</evidence>
<dbReference type="PANTHER" id="PTHR32089">
    <property type="entry name" value="METHYL-ACCEPTING CHEMOTAXIS PROTEIN MCPB"/>
    <property type="match status" value="1"/>
</dbReference>
<evidence type="ECO:0000256" key="3">
    <source>
        <dbReference type="PROSITE-ProRule" id="PRU00284"/>
    </source>
</evidence>
<dbReference type="PATRIC" id="fig|1150469.3.peg.411"/>
<reference evidence="7 8" key="1">
    <citation type="submission" date="2012-02" db="EMBL/GenBank/DDBJ databases">
        <title>Shotgun genome sequence of Phaeospirillum photometricum DSM 122.</title>
        <authorList>
            <person name="Duquesne K."/>
            <person name="Sturgis J."/>
        </authorList>
    </citation>
    <scope>NUCLEOTIDE SEQUENCE [LARGE SCALE GENOMIC DNA]</scope>
    <source>
        <strain evidence="8">DSM122</strain>
    </source>
</reference>
<protein>
    <submittedName>
        <fullName evidence="7">Methyl-accepting chemotaxis protein</fullName>
    </submittedName>
</protein>
<dbReference type="AlphaFoldDB" id="H6SN99"/>
<dbReference type="Proteomes" id="UP000033220">
    <property type="component" value="Chromosome DSM 122"/>
</dbReference>
<dbReference type="GO" id="GO:0016020">
    <property type="term" value="C:membrane"/>
    <property type="evidence" value="ECO:0007669"/>
    <property type="project" value="InterPro"/>
</dbReference>
<dbReference type="Pfam" id="PF00672">
    <property type="entry name" value="HAMP"/>
    <property type="match status" value="1"/>
</dbReference>
<keyword evidence="1 3" id="KW-0807">Transducer</keyword>
<feature type="domain" description="HAMP" evidence="6">
    <location>
        <begin position="341"/>
        <end position="394"/>
    </location>
</feature>
<evidence type="ECO:0000256" key="4">
    <source>
        <dbReference type="SAM" id="Phobius"/>
    </source>
</evidence>
<evidence type="ECO:0000259" key="6">
    <source>
        <dbReference type="PROSITE" id="PS50885"/>
    </source>
</evidence>
<evidence type="ECO:0000259" key="5">
    <source>
        <dbReference type="PROSITE" id="PS50111"/>
    </source>
</evidence>
<dbReference type="SUPFAM" id="SSF158472">
    <property type="entry name" value="HAMP domain-like"/>
    <property type="match status" value="1"/>
</dbReference>
<name>H6SN99_PARPM</name>
<dbReference type="SUPFAM" id="SSF58104">
    <property type="entry name" value="Methyl-accepting chemotaxis protein (MCP) signaling domain"/>
    <property type="match status" value="1"/>
</dbReference>
<organism evidence="7 8">
    <name type="scientific">Pararhodospirillum photometricum DSM 122</name>
    <dbReference type="NCBI Taxonomy" id="1150469"/>
    <lineage>
        <taxon>Bacteria</taxon>
        <taxon>Pseudomonadati</taxon>
        <taxon>Pseudomonadota</taxon>
        <taxon>Alphaproteobacteria</taxon>
        <taxon>Rhodospirillales</taxon>
        <taxon>Rhodospirillaceae</taxon>
        <taxon>Pararhodospirillum</taxon>
    </lineage>
</organism>
<dbReference type="eggNOG" id="COG0840">
    <property type="taxonomic scope" value="Bacteria"/>
</dbReference>
<evidence type="ECO:0000256" key="2">
    <source>
        <dbReference type="ARBA" id="ARBA00029447"/>
    </source>
</evidence>
<dbReference type="CDD" id="cd06225">
    <property type="entry name" value="HAMP"/>
    <property type="match status" value="1"/>
</dbReference>
<dbReference type="InterPro" id="IPR004089">
    <property type="entry name" value="MCPsignal_dom"/>
</dbReference>
<gene>
    <name evidence="7" type="ORF">RSPPHO_00349</name>
</gene>
<keyword evidence="4" id="KW-1133">Transmembrane helix</keyword>
<sequence length="692" mass="73421">MMGIRALLTLCMGGVAFLLLISSAVNMEREWTRLSSITASEHLVAAYGAAGRTLEYVGQERGTTSLPLAADTAADDTRRTPVREARAKLDTRLQETQAALEVVNNKAFTDAFSALSHRLTQARTLADQAMAQDKAQRDPGAQKKYQEEMFAIATATTDLAQDVRVAISAHTPQIAPYATAIALAIELRDLGGRQSNMLLNTVMTQKPMTSETERQVLTFQGQVKQLLTEIEEVARGLNNPVLTGALASLQRDYVDAFARFKDKILDASDKGGTYGLDGPTYRATTQPMLAAIVNVRDTALSVAQDKIHDLAHDARRNLWLAIAFACAAILLTGGASVIIQRRVISPLQGLTQAINAIANGRRDLDIVWTQRPDEIGTMARAVVVLQDTSRDADRLGQFQRDEQIQRERRHEDTNALIQGFVDHMAEIARGFAVSVEALRASGATLRDAASQTRGQSEATALASEQVDGNIQTVAAASEQLSASIAEIARRVSETSNTSQAAVQETETTTSVIAGLAEAARQIGDVVALINSIASQTNLLALNATIEAARAGEAGKGFAVVAGEVKSLAGQTARATDEIQLKVAHIQAETGKAVEAIAGIKATVGAISTAASSIAAAVEQQGAATAEIARNIQQAASGVGEVSTNAQNVSEAAVQTTSAAQDLGQVSETIVHESDLLKRTVETFVSDLHRLTA</sequence>
<dbReference type="OrthoDB" id="3289104at2"/>
<dbReference type="Gene3D" id="1.10.287.950">
    <property type="entry name" value="Methyl-accepting chemotaxis protein"/>
    <property type="match status" value="1"/>
</dbReference>
<dbReference type="PROSITE" id="PS50111">
    <property type="entry name" value="CHEMOTAXIS_TRANSDUC_2"/>
    <property type="match status" value="1"/>
</dbReference>
<feature type="transmembrane region" description="Helical" evidence="4">
    <location>
        <begin position="318"/>
        <end position="339"/>
    </location>
</feature>
<dbReference type="RefSeq" id="WP_014413615.1">
    <property type="nucleotide sequence ID" value="NC_017059.1"/>
</dbReference>
<dbReference type="Pfam" id="PF00015">
    <property type="entry name" value="MCPsignal"/>
    <property type="match status" value="1"/>
</dbReference>
<dbReference type="InterPro" id="IPR003660">
    <property type="entry name" value="HAMP_dom"/>
</dbReference>
<keyword evidence="4" id="KW-0472">Membrane</keyword>